<reference evidence="4" key="2">
    <citation type="submission" date="2021-04" db="EMBL/GenBank/DDBJ databases">
        <authorList>
            <person name="Gilroy R."/>
        </authorList>
    </citation>
    <scope>NUCLEOTIDE SEQUENCE</scope>
    <source>
        <strain evidence="4">CHK198-12963</strain>
    </source>
</reference>
<evidence type="ECO:0000313" key="4">
    <source>
        <dbReference type="EMBL" id="HJC65909.1"/>
    </source>
</evidence>
<dbReference type="InterPro" id="IPR020904">
    <property type="entry name" value="Sc_DH/Rdtase_CS"/>
</dbReference>
<dbReference type="Proteomes" id="UP000823863">
    <property type="component" value="Unassembled WGS sequence"/>
</dbReference>
<evidence type="ECO:0000259" key="3">
    <source>
        <dbReference type="SMART" id="SM00822"/>
    </source>
</evidence>
<keyword evidence="2" id="KW-0560">Oxidoreductase</keyword>
<dbReference type="InterPro" id="IPR036291">
    <property type="entry name" value="NAD(P)-bd_dom_sf"/>
</dbReference>
<dbReference type="PANTHER" id="PTHR43669:SF3">
    <property type="entry name" value="ALCOHOL DEHYDROGENASE, PUTATIVE (AFU_ORTHOLOGUE AFUA_3G03445)-RELATED"/>
    <property type="match status" value="1"/>
</dbReference>
<evidence type="ECO:0000256" key="2">
    <source>
        <dbReference type="ARBA" id="ARBA00023002"/>
    </source>
</evidence>
<dbReference type="SMART" id="SM00822">
    <property type="entry name" value="PKS_KR"/>
    <property type="match status" value="1"/>
</dbReference>
<accession>A0A9D2PRR7</accession>
<dbReference type="Pfam" id="PF13561">
    <property type="entry name" value="adh_short_C2"/>
    <property type="match status" value="1"/>
</dbReference>
<dbReference type="Gene3D" id="3.40.50.720">
    <property type="entry name" value="NAD(P)-binding Rossmann-like Domain"/>
    <property type="match status" value="1"/>
</dbReference>
<evidence type="ECO:0000313" key="5">
    <source>
        <dbReference type="Proteomes" id="UP000823863"/>
    </source>
</evidence>
<dbReference type="FunFam" id="3.40.50.720:FF:000084">
    <property type="entry name" value="Short-chain dehydrogenase reductase"/>
    <property type="match status" value="1"/>
</dbReference>
<dbReference type="PROSITE" id="PS00061">
    <property type="entry name" value="ADH_SHORT"/>
    <property type="match status" value="1"/>
</dbReference>
<dbReference type="PRINTS" id="PR00080">
    <property type="entry name" value="SDRFAMILY"/>
</dbReference>
<dbReference type="PRINTS" id="PR00081">
    <property type="entry name" value="GDHRDH"/>
</dbReference>
<dbReference type="SUPFAM" id="SSF51735">
    <property type="entry name" value="NAD(P)-binding Rossmann-fold domains"/>
    <property type="match status" value="1"/>
</dbReference>
<dbReference type="AlphaFoldDB" id="A0A9D2PRR7"/>
<evidence type="ECO:0000256" key="1">
    <source>
        <dbReference type="ARBA" id="ARBA00006484"/>
    </source>
</evidence>
<sequence length="257" mass="27397">MGQTRLKEAFGLQGKTALITGGGTGLGYAIAECMAAAGAQVVIAGRREDVLKEACGKIGNGAAYVRYDVTDREEAPKLAEQILAQYGHLDILVNNAGIHCKKPVQDVQYEDLLKVMDTHLFGAYALTQAFLPHMRERRSGNIQFISSMSAFIGLTNVSAYAAAKGAVTSLVRAMAGEISDQGIRVNGIVPGFIDTPMFRQVTEQDLPRKEKILGHTPMKCFGTPEDIGWAAVYLASQASGFVTGTMLMVDGGCATGF</sequence>
<organism evidence="4 5">
    <name type="scientific">Candidatus Enterocloster excrementigallinarum</name>
    <dbReference type="NCBI Taxonomy" id="2838558"/>
    <lineage>
        <taxon>Bacteria</taxon>
        <taxon>Bacillati</taxon>
        <taxon>Bacillota</taxon>
        <taxon>Clostridia</taxon>
        <taxon>Lachnospirales</taxon>
        <taxon>Lachnospiraceae</taxon>
        <taxon>Enterocloster</taxon>
    </lineage>
</organism>
<gene>
    <name evidence="4" type="ORF">H9931_04200</name>
</gene>
<dbReference type="InterPro" id="IPR057326">
    <property type="entry name" value="KR_dom"/>
</dbReference>
<comment type="similarity">
    <text evidence="1">Belongs to the short-chain dehydrogenases/reductases (SDR) family.</text>
</comment>
<reference evidence="4" key="1">
    <citation type="journal article" date="2021" name="PeerJ">
        <title>Extensive microbial diversity within the chicken gut microbiome revealed by metagenomics and culture.</title>
        <authorList>
            <person name="Gilroy R."/>
            <person name="Ravi A."/>
            <person name="Getino M."/>
            <person name="Pursley I."/>
            <person name="Horton D.L."/>
            <person name="Alikhan N.F."/>
            <person name="Baker D."/>
            <person name="Gharbi K."/>
            <person name="Hall N."/>
            <person name="Watson M."/>
            <person name="Adriaenssens E.M."/>
            <person name="Foster-Nyarko E."/>
            <person name="Jarju S."/>
            <person name="Secka A."/>
            <person name="Antonio M."/>
            <person name="Oren A."/>
            <person name="Chaudhuri R.R."/>
            <person name="La Ragione R."/>
            <person name="Hildebrand F."/>
            <person name="Pallen M.J."/>
        </authorList>
    </citation>
    <scope>NUCLEOTIDE SEQUENCE</scope>
    <source>
        <strain evidence="4">CHK198-12963</strain>
    </source>
</reference>
<comment type="caution">
    <text evidence="4">The sequence shown here is derived from an EMBL/GenBank/DDBJ whole genome shotgun (WGS) entry which is preliminary data.</text>
</comment>
<dbReference type="EMBL" id="DWWB01000017">
    <property type="protein sequence ID" value="HJC65909.1"/>
    <property type="molecule type" value="Genomic_DNA"/>
</dbReference>
<dbReference type="NCBIfam" id="NF005559">
    <property type="entry name" value="PRK07231.1"/>
    <property type="match status" value="1"/>
</dbReference>
<name>A0A9D2PRR7_9FIRM</name>
<protein>
    <submittedName>
        <fullName evidence="4">SDR family oxidoreductase</fullName>
    </submittedName>
</protein>
<dbReference type="InterPro" id="IPR002347">
    <property type="entry name" value="SDR_fam"/>
</dbReference>
<proteinExistence type="inferred from homology"/>
<dbReference type="CDD" id="cd05233">
    <property type="entry name" value="SDR_c"/>
    <property type="match status" value="1"/>
</dbReference>
<feature type="domain" description="Ketoreductase" evidence="3">
    <location>
        <begin position="15"/>
        <end position="191"/>
    </location>
</feature>
<dbReference type="GO" id="GO:0016491">
    <property type="term" value="F:oxidoreductase activity"/>
    <property type="evidence" value="ECO:0007669"/>
    <property type="project" value="UniProtKB-KW"/>
</dbReference>
<dbReference type="GO" id="GO:0008206">
    <property type="term" value="P:bile acid metabolic process"/>
    <property type="evidence" value="ECO:0007669"/>
    <property type="project" value="UniProtKB-ARBA"/>
</dbReference>
<dbReference type="PANTHER" id="PTHR43669">
    <property type="entry name" value="5-KETO-D-GLUCONATE 5-REDUCTASE"/>
    <property type="match status" value="1"/>
</dbReference>